<comment type="subcellular location">
    <subcellularLocation>
        <location evidence="1">Endomembrane system</location>
        <topology evidence="1">Multi-pass membrane protein</topology>
    </subcellularLocation>
    <subcellularLocation>
        <location evidence="10">Vacuole membrane</location>
    </subcellularLocation>
</comment>
<evidence type="ECO:0000256" key="9">
    <source>
        <dbReference type="ARBA" id="ARBA00023136"/>
    </source>
</evidence>
<dbReference type="NCBIfam" id="TIGR00378">
    <property type="entry name" value="cax"/>
    <property type="match status" value="1"/>
</dbReference>
<feature type="transmembrane region" description="Helical" evidence="10">
    <location>
        <begin position="241"/>
        <end position="260"/>
    </location>
</feature>
<dbReference type="GO" id="GO:0000329">
    <property type="term" value="C:fungal-type vacuole membrane"/>
    <property type="evidence" value="ECO:0007669"/>
    <property type="project" value="EnsemblFungi"/>
</dbReference>
<dbReference type="FunFam" id="1.20.1420.30:FF:000011">
    <property type="entry name" value="Vacuolar calcium ion transporter"/>
    <property type="match status" value="1"/>
</dbReference>
<keyword evidence="13" id="KW-1185">Reference proteome</keyword>
<dbReference type="STRING" id="1442369.A0A0D2J986"/>
<keyword evidence="10" id="KW-0926">Vacuole</keyword>
<feature type="transmembrane region" description="Helical" evidence="10">
    <location>
        <begin position="207"/>
        <end position="229"/>
    </location>
</feature>
<comment type="similarity">
    <text evidence="2 10">Belongs to the Ca(2+):cation antiporter (CaCA) (TC 2.A.19) family.</text>
</comment>
<dbReference type="GO" id="GO:0012505">
    <property type="term" value="C:endomembrane system"/>
    <property type="evidence" value="ECO:0007669"/>
    <property type="project" value="UniProtKB-SubCell"/>
</dbReference>
<reference evidence="12 13" key="1">
    <citation type="submission" date="2015-01" db="EMBL/GenBank/DDBJ databases">
        <title>The Genome Sequence of Rhinocladiella mackenzie CBS 650.93.</title>
        <authorList>
            <consortium name="The Broad Institute Genomics Platform"/>
            <person name="Cuomo C."/>
            <person name="de Hoog S."/>
            <person name="Gorbushina A."/>
            <person name="Stielow B."/>
            <person name="Teixiera M."/>
            <person name="Abouelleil A."/>
            <person name="Chapman S.B."/>
            <person name="Priest M."/>
            <person name="Young S.K."/>
            <person name="Wortman J."/>
            <person name="Nusbaum C."/>
            <person name="Birren B."/>
        </authorList>
    </citation>
    <scope>NUCLEOTIDE SEQUENCE [LARGE SCALE GENOMIC DNA]</scope>
    <source>
        <strain evidence="12 13">CBS 650.93</strain>
    </source>
</reference>
<feature type="transmembrane region" description="Helical" evidence="10">
    <location>
        <begin position="415"/>
        <end position="435"/>
    </location>
</feature>
<dbReference type="InterPro" id="IPR004798">
    <property type="entry name" value="CAX-like"/>
</dbReference>
<comment type="function">
    <text evidence="10">Has a role in promoting intracellular calcium ion sequestration via the exchange of calcium ions for hydrogen ions across the vacuolar membrane. Involved also in manganese ion homeostasis via its uptake into the vacuole.</text>
</comment>
<dbReference type="OrthoDB" id="1699231at2759"/>
<evidence type="ECO:0000313" key="12">
    <source>
        <dbReference type="EMBL" id="KIX05685.1"/>
    </source>
</evidence>
<dbReference type="PANTHER" id="PTHR31503">
    <property type="entry name" value="VACUOLAR CALCIUM ION TRANSPORTER"/>
    <property type="match status" value="1"/>
</dbReference>
<dbReference type="GO" id="GO:0015386">
    <property type="term" value="F:potassium:proton antiporter activity"/>
    <property type="evidence" value="ECO:0007669"/>
    <property type="project" value="EnsemblFungi"/>
</dbReference>
<keyword evidence="10" id="KW-0050">Antiport</keyword>
<evidence type="ECO:0000256" key="2">
    <source>
        <dbReference type="ARBA" id="ARBA00008170"/>
    </source>
</evidence>
<dbReference type="FunFam" id="1.20.1420.30:FF:000021">
    <property type="entry name" value="Vacuolar calcium ion transporter"/>
    <property type="match status" value="1"/>
</dbReference>
<dbReference type="HOGENOM" id="CLU_008721_4_2_1"/>
<feature type="domain" description="Sodium/calcium exchanger membrane region" evidence="11">
    <location>
        <begin position="292"/>
        <end position="433"/>
    </location>
</feature>
<proteinExistence type="inferred from homology"/>
<dbReference type="GO" id="GO:0015369">
    <property type="term" value="F:calcium:proton antiporter activity"/>
    <property type="evidence" value="ECO:0007669"/>
    <property type="project" value="UniProtKB-UniRule"/>
</dbReference>
<dbReference type="AlphaFoldDB" id="A0A0D2J986"/>
<feature type="transmembrane region" description="Helical" evidence="10">
    <location>
        <begin position="288"/>
        <end position="309"/>
    </location>
</feature>
<dbReference type="GO" id="GO:0006874">
    <property type="term" value="P:intracellular calcium ion homeostasis"/>
    <property type="evidence" value="ECO:0007669"/>
    <property type="project" value="EnsemblFungi"/>
</dbReference>
<feature type="transmembrane region" description="Helical" evidence="10">
    <location>
        <begin position="110"/>
        <end position="127"/>
    </location>
</feature>
<sequence length="455" mass="49026">MAASSNPAAASKIRKTFYLTANDIRDPMPTEDGLNGRADPNERTGLLSRITTTDSGTPYYKHDNRAIRIPFLVLHTIWEILKTNYVNVLLVFVPIGIVAGVLDWSPTLQFILNFIAIIPLASLLAFATEELAIPLGQTLGGLLNATFGNAVELIVSIIALRNNEIRIVQASMLGSILSNILLVLGCCFLAGGIRYKEQSFNSTVASTMSSLMTVATSSLIIPATLYAVMSEGKSQQDNIMILSRGTSIILLLIYVAYLYFQLGSHADLFDDAEAQESENEGGQLLGPWSAGLMLVIITILVALCAEYLVDSIDSIVQEAHISKTFIGLILIPIVGNAAEHVTAVIVAWKNKMDLAIGVAIGSSLQIAIFVTPFLVILGWAMDRDMSLHFETFETVSFFLASLVVVLLIQDGKSNYLEGLLCLGMYIIIALAFYVLPDDPESGLGLGKLFGGSGGN</sequence>
<feature type="transmembrane region" description="Helical" evidence="10">
    <location>
        <begin position="139"/>
        <end position="160"/>
    </location>
</feature>
<dbReference type="InterPro" id="IPR004713">
    <property type="entry name" value="CaH_exchang"/>
</dbReference>
<dbReference type="NCBIfam" id="TIGR00846">
    <property type="entry name" value="caca2"/>
    <property type="match status" value="1"/>
</dbReference>
<dbReference type="GeneID" id="25291728"/>
<name>A0A0D2J986_9EURO</name>
<dbReference type="Pfam" id="PF01699">
    <property type="entry name" value="Na_Ca_ex"/>
    <property type="match status" value="2"/>
</dbReference>
<accession>A0A0D2J986</accession>
<evidence type="ECO:0000256" key="3">
    <source>
        <dbReference type="ARBA" id="ARBA00022448"/>
    </source>
</evidence>
<dbReference type="EMBL" id="KN847477">
    <property type="protein sequence ID" value="KIX05685.1"/>
    <property type="molecule type" value="Genomic_DNA"/>
</dbReference>
<comment type="caution">
    <text evidence="10">Lacks conserved residue(s) required for the propagation of feature annotation.</text>
</comment>
<dbReference type="PANTHER" id="PTHR31503:SF22">
    <property type="entry name" value="VACUOLAR CALCIUM ION TRANSPORTER"/>
    <property type="match status" value="1"/>
</dbReference>
<dbReference type="VEuPathDB" id="FungiDB:Z518_03657"/>
<evidence type="ECO:0000259" key="11">
    <source>
        <dbReference type="Pfam" id="PF01699"/>
    </source>
</evidence>
<keyword evidence="4 10" id="KW-0109">Calcium transport</keyword>
<dbReference type="Proteomes" id="UP000053617">
    <property type="component" value="Unassembled WGS sequence"/>
</dbReference>
<dbReference type="InterPro" id="IPR004837">
    <property type="entry name" value="NaCa_Exmemb"/>
</dbReference>
<keyword evidence="3 10" id="KW-0813">Transport</keyword>
<keyword evidence="5 10" id="KW-0812">Transmembrane</keyword>
<gene>
    <name evidence="12" type="ORF">Z518_03657</name>
</gene>
<evidence type="ECO:0000256" key="7">
    <source>
        <dbReference type="ARBA" id="ARBA00022989"/>
    </source>
</evidence>
<feature type="transmembrane region" description="Helical" evidence="10">
    <location>
        <begin position="391"/>
        <end position="409"/>
    </location>
</feature>
<organism evidence="12 13">
    <name type="scientific">Rhinocladiella mackenziei CBS 650.93</name>
    <dbReference type="NCBI Taxonomy" id="1442369"/>
    <lineage>
        <taxon>Eukaryota</taxon>
        <taxon>Fungi</taxon>
        <taxon>Dikarya</taxon>
        <taxon>Ascomycota</taxon>
        <taxon>Pezizomycotina</taxon>
        <taxon>Eurotiomycetes</taxon>
        <taxon>Chaetothyriomycetidae</taxon>
        <taxon>Chaetothyriales</taxon>
        <taxon>Herpotrichiellaceae</taxon>
        <taxon>Rhinocladiella</taxon>
    </lineage>
</organism>
<feature type="domain" description="Sodium/calcium exchanger membrane region" evidence="11">
    <location>
        <begin position="107"/>
        <end position="262"/>
    </location>
</feature>
<evidence type="ECO:0000256" key="5">
    <source>
        <dbReference type="ARBA" id="ARBA00022692"/>
    </source>
</evidence>
<dbReference type="InterPro" id="IPR044880">
    <property type="entry name" value="NCX_ion-bd_dom_sf"/>
</dbReference>
<protein>
    <recommendedName>
        <fullName evidence="10">Vacuolar calcium ion transporter</fullName>
    </recommendedName>
</protein>
<feature type="transmembrane region" description="Helical" evidence="10">
    <location>
        <begin position="354"/>
        <end position="379"/>
    </location>
</feature>
<evidence type="ECO:0000256" key="10">
    <source>
        <dbReference type="RuleBase" id="RU365028"/>
    </source>
</evidence>
<evidence type="ECO:0000256" key="4">
    <source>
        <dbReference type="ARBA" id="ARBA00022568"/>
    </source>
</evidence>
<keyword evidence="9 10" id="KW-0472">Membrane</keyword>
<keyword evidence="7 10" id="KW-1133">Transmembrane helix</keyword>
<evidence type="ECO:0000256" key="1">
    <source>
        <dbReference type="ARBA" id="ARBA00004127"/>
    </source>
</evidence>
<keyword evidence="6 10" id="KW-0106">Calcium</keyword>
<keyword evidence="8 10" id="KW-0406">Ion transport</keyword>
<dbReference type="Gene3D" id="1.20.1420.30">
    <property type="entry name" value="NCX, central ion-binding region"/>
    <property type="match status" value="2"/>
</dbReference>
<evidence type="ECO:0000313" key="13">
    <source>
        <dbReference type="Proteomes" id="UP000053617"/>
    </source>
</evidence>
<dbReference type="RefSeq" id="XP_013272821.1">
    <property type="nucleotide sequence ID" value="XM_013417367.1"/>
</dbReference>
<feature type="transmembrane region" description="Helical" evidence="10">
    <location>
        <begin position="85"/>
        <end position="103"/>
    </location>
</feature>
<evidence type="ECO:0000256" key="6">
    <source>
        <dbReference type="ARBA" id="ARBA00022837"/>
    </source>
</evidence>
<evidence type="ECO:0000256" key="8">
    <source>
        <dbReference type="ARBA" id="ARBA00023065"/>
    </source>
</evidence>
<feature type="transmembrane region" description="Helical" evidence="10">
    <location>
        <begin position="172"/>
        <end position="195"/>
    </location>
</feature>